<dbReference type="OrthoDB" id="6774272at2759"/>
<dbReference type="Pfam" id="PF00112">
    <property type="entry name" value="Peptidase_C1"/>
    <property type="match status" value="1"/>
</dbReference>
<dbReference type="SUPFAM" id="SSF54001">
    <property type="entry name" value="Cysteine proteinases"/>
    <property type="match status" value="1"/>
</dbReference>
<accession>A0A0M3KDT1</accession>
<reference evidence="4 5" key="2">
    <citation type="submission" date="2018-11" db="EMBL/GenBank/DDBJ databases">
        <authorList>
            <consortium name="Pathogen Informatics"/>
        </authorList>
    </citation>
    <scope>NUCLEOTIDE SEQUENCE [LARGE SCALE GENOMIC DNA]</scope>
</reference>
<reference evidence="6" key="1">
    <citation type="submission" date="2017-02" db="UniProtKB">
        <authorList>
            <consortium name="WormBaseParasite"/>
        </authorList>
    </citation>
    <scope>IDENTIFICATION</scope>
</reference>
<feature type="region of interest" description="Disordered" evidence="1">
    <location>
        <begin position="1"/>
        <end position="35"/>
    </location>
</feature>
<name>A0A0M3KDT1_ANISI</name>
<dbReference type="GO" id="GO:0008234">
    <property type="term" value="F:cysteine-type peptidase activity"/>
    <property type="evidence" value="ECO:0007669"/>
    <property type="project" value="InterPro"/>
</dbReference>
<evidence type="ECO:0000313" key="4">
    <source>
        <dbReference type="EMBL" id="VDK65176.1"/>
    </source>
</evidence>
<organism evidence="6">
    <name type="scientific">Anisakis simplex</name>
    <name type="common">Herring worm</name>
    <dbReference type="NCBI Taxonomy" id="6269"/>
    <lineage>
        <taxon>Eukaryota</taxon>
        <taxon>Metazoa</taxon>
        <taxon>Ecdysozoa</taxon>
        <taxon>Nematoda</taxon>
        <taxon>Chromadorea</taxon>
        <taxon>Rhabditida</taxon>
        <taxon>Spirurina</taxon>
        <taxon>Ascaridomorpha</taxon>
        <taxon>Ascaridoidea</taxon>
        <taxon>Anisakidae</taxon>
        <taxon>Anisakis</taxon>
        <taxon>Anisakis simplex complex</taxon>
    </lineage>
</organism>
<dbReference type="Gene3D" id="3.90.70.10">
    <property type="entry name" value="Cysteine proteinases"/>
    <property type="match status" value="1"/>
</dbReference>
<evidence type="ECO:0000259" key="3">
    <source>
        <dbReference type="Pfam" id="PF00112"/>
    </source>
</evidence>
<gene>
    <name evidence="4" type="ORF">ASIM_LOCUS18530</name>
</gene>
<keyword evidence="2" id="KW-1133">Transmembrane helix</keyword>
<feature type="transmembrane region" description="Helical" evidence="2">
    <location>
        <begin position="57"/>
        <end position="78"/>
    </location>
</feature>
<dbReference type="InterPro" id="IPR038765">
    <property type="entry name" value="Papain-like_cys_pep_sf"/>
</dbReference>
<dbReference type="Proteomes" id="UP000267096">
    <property type="component" value="Unassembled WGS sequence"/>
</dbReference>
<evidence type="ECO:0000313" key="5">
    <source>
        <dbReference type="Proteomes" id="UP000267096"/>
    </source>
</evidence>
<keyword evidence="2" id="KW-0472">Membrane</keyword>
<evidence type="ECO:0000313" key="6">
    <source>
        <dbReference type="WBParaSite" id="ASIM_0001913401-mRNA-1"/>
    </source>
</evidence>
<feature type="domain" description="Peptidase C1A papain C-terminal" evidence="3">
    <location>
        <begin position="178"/>
        <end position="266"/>
    </location>
</feature>
<sequence>MRDSSASAAILHSSGAGPDAGAVNDDSDGEPKVTANRRQVTTIRLGKCTLNDLKQCFIVVIGSVGLLFILVITTVILLRNFFNRSTQTSTLNAAQIYFNELLEQVRSEQHWTAVANENAFQRRQLIENNVEIRRVENYSATAYQGEYERIYSSTFHPRHSYELISALLNKFHIPPSVAQHFDARQHWPLCRSSIAKVYDQGDCWNYWLFATLSAIEDRICIASNGEEKMKLSAFHLLTCCQECGSCRGGNPEAVYIYWVKYGITTGIFYILS</sequence>
<dbReference type="EMBL" id="UYRR01035648">
    <property type="protein sequence ID" value="VDK65176.1"/>
    <property type="molecule type" value="Genomic_DNA"/>
</dbReference>
<keyword evidence="5" id="KW-1185">Reference proteome</keyword>
<dbReference type="AlphaFoldDB" id="A0A0M3KDT1"/>
<evidence type="ECO:0000256" key="2">
    <source>
        <dbReference type="SAM" id="Phobius"/>
    </source>
</evidence>
<protein>
    <submittedName>
        <fullName evidence="6">Pept_C1 domain-containing protein</fullName>
    </submittedName>
</protein>
<evidence type="ECO:0000256" key="1">
    <source>
        <dbReference type="SAM" id="MobiDB-lite"/>
    </source>
</evidence>
<dbReference type="InterPro" id="IPR000668">
    <property type="entry name" value="Peptidase_C1A_C"/>
</dbReference>
<proteinExistence type="predicted"/>
<keyword evidence="2" id="KW-0812">Transmembrane</keyword>
<dbReference type="GO" id="GO:0006508">
    <property type="term" value="P:proteolysis"/>
    <property type="evidence" value="ECO:0007669"/>
    <property type="project" value="InterPro"/>
</dbReference>
<dbReference type="WBParaSite" id="ASIM_0001913401-mRNA-1">
    <property type="protein sequence ID" value="ASIM_0001913401-mRNA-1"/>
    <property type="gene ID" value="ASIM_0001913401"/>
</dbReference>